<reference evidence="1 2" key="1">
    <citation type="journal article" date="2019" name="Int. J. Syst. Evol. Microbiol.">
        <title>The Global Catalogue of Microorganisms (GCM) 10K type strain sequencing project: providing services to taxonomists for standard genome sequencing and annotation.</title>
        <authorList>
            <consortium name="The Broad Institute Genomics Platform"/>
            <consortium name="The Broad Institute Genome Sequencing Center for Infectious Disease"/>
            <person name="Wu L."/>
            <person name="Ma J."/>
        </authorList>
    </citation>
    <scope>NUCLEOTIDE SEQUENCE [LARGE SCALE GENOMIC DNA]</scope>
    <source>
        <strain evidence="1 2">DT72</strain>
    </source>
</reference>
<evidence type="ECO:0000313" key="2">
    <source>
        <dbReference type="Proteomes" id="UP001596407"/>
    </source>
</evidence>
<dbReference type="EMBL" id="JBHSZH010000005">
    <property type="protein sequence ID" value="MFC7081554.1"/>
    <property type="molecule type" value="Genomic_DNA"/>
</dbReference>
<gene>
    <name evidence="1" type="ORF">ACFQJ6_17005</name>
</gene>
<accession>A0ABD5WU38</accession>
<organism evidence="1 2">
    <name type="scientific">Halorussus caseinilyticus</name>
    <dbReference type="NCBI Taxonomy" id="3034025"/>
    <lineage>
        <taxon>Archaea</taxon>
        <taxon>Methanobacteriati</taxon>
        <taxon>Methanobacteriota</taxon>
        <taxon>Stenosarchaea group</taxon>
        <taxon>Halobacteria</taxon>
        <taxon>Halobacteriales</taxon>
        <taxon>Haladaptataceae</taxon>
        <taxon>Halorussus</taxon>
    </lineage>
</organism>
<proteinExistence type="predicted"/>
<dbReference type="RefSeq" id="WP_382210085.1">
    <property type="nucleotide sequence ID" value="NZ_JBHSZH010000005.1"/>
</dbReference>
<name>A0ABD5WU38_9EURY</name>
<evidence type="ECO:0000313" key="1">
    <source>
        <dbReference type="EMBL" id="MFC7081554.1"/>
    </source>
</evidence>
<protein>
    <submittedName>
        <fullName evidence="1">Uncharacterized protein</fullName>
    </submittedName>
</protein>
<dbReference type="AlphaFoldDB" id="A0ABD5WU38"/>
<keyword evidence="2" id="KW-1185">Reference proteome</keyword>
<comment type="caution">
    <text evidence="1">The sequence shown here is derived from an EMBL/GenBank/DDBJ whole genome shotgun (WGS) entry which is preliminary data.</text>
</comment>
<dbReference type="Proteomes" id="UP001596407">
    <property type="component" value="Unassembled WGS sequence"/>
</dbReference>
<sequence>MRLIHVHVPDERREEILRTLDEIGIDYAVLDADDRAGDGALVEFPCRATALAT</sequence>